<dbReference type="PROSITE" id="PS01359">
    <property type="entry name" value="ZF_PHD_1"/>
    <property type="match status" value="1"/>
</dbReference>
<feature type="region of interest" description="Disordered" evidence="8">
    <location>
        <begin position="136"/>
        <end position="306"/>
    </location>
</feature>
<dbReference type="PROSITE" id="PS50157">
    <property type="entry name" value="ZINC_FINGER_C2H2_2"/>
    <property type="match status" value="1"/>
</dbReference>
<dbReference type="Ensembl" id="ENSSTUT00000115186.1">
    <property type="protein sequence ID" value="ENSSTUP00000107519.1"/>
    <property type="gene ID" value="ENSSTUG00000047775.1"/>
</dbReference>
<dbReference type="InterPro" id="IPR041297">
    <property type="entry name" value="Crb2_Tudor"/>
</dbReference>
<dbReference type="Gene3D" id="2.30.30.140">
    <property type="match status" value="2"/>
</dbReference>
<dbReference type="OMA" id="KENQHAN"/>
<dbReference type="FunFam" id="2.30.30.140:FF:000049">
    <property type="entry name" value="PHD finger protein 20 (Predicted)"/>
    <property type="match status" value="1"/>
</dbReference>
<dbReference type="Pfam" id="PF18115">
    <property type="entry name" value="Tudor_3"/>
    <property type="match status" value="1"/>
</dbReference>
<dbReference type="SMART" id="SM00333">
    <property type="entry name" value="TUDOR"/>
    <property type="match status" value="2"/>
</dbReference>
<dbReference type="PANTHER" id="PTHR15856">
    <property type="entry name" value="PHD FINGER PROTEIN 20-RELATED"/>
    <property type="match status" value="1"/>
</dbReference>
<dbReference type="Proteomes" id="UP000472277">
    <property type="component" value="Chromosome 28"/>
</dbReference>
<evidence type="ECO:0000256" key="8">
    <source>
        <dbReference type="SAM" id="MobiDB-lite"/>
    </source>
</evidence>
<feature type="compositionally biased region" description="Basic residues" evidence="8">
    <location>
        <begin position="547"/>
        <end position="556"/>
    </location>
</feature>
<dbReference type="Gene3D" id="3.30.160.60">
    <property type="entry name" value="Classic Zinc Finger"/>
    <property type="match status" value="1"/>
</dbReference>
<dbReference type="InterPro" id="IPR043449">
    <property type="entry name" value="PHF20-like"/>
</dbReference>
<comment type="subcellular location">
    <subcellularLocation>
        <location evidence="1">Nucleus</location>
    </subcellularLocation>
</comment>
<evidence type="ECO:0000256" key="2">
    <source>
        <dbReference type="ARBA" id="ARBA00022723"/>
    </source>
</evidence>
<name>A0A674EHZ3_SALTR</name>
<dbReference type="AlphaFoldDB" id="A0A674EHZ3"/>
<evidence type="ECO:0000256" key="6">
    <source>
        <dbReference type="ARBA" id="ARBA00023242"/>
    </source>
</evidence>
<evidence type="ECO:0000256" key="1">
    <source>
        <dbReference type="ARBA" id="ARBA00004123"/>
    </source>
</evidence>
<dbReference type="GO" id="GO:0071339">
    <property type="term" value="C:MLL1 complex"/>
    <property type="evidence" value="ECO:0007669"/>
    <property type="project" value="TreeGrafter"/>
</dbReference>
<dbReference type="InParanoid" id="A0A674EHZ3"/>
<dbReference type="CDD" id="cd20104">
    <property type="entry name" value="MBT_PHF20L1-like"/>
    <property type="match status" value="1"/>
</dbReference>
<feature type="compositionally biased region" description="Polar residues" evidence="8">
    <location>
        <begin position="342"/>
        <end position="352"/>
    </location>
</feature>
<evidence type="ECO:0000256" key="3">
    <source>
        <dbReference type="ARBA" id="ARBA00022737"/>
    </source>
</evidence>
<dbReference type="Pfam" id="PF20826">
    <property type="entry name" value="PHD_5"/>
    <property type="match status" value="1"/>
</dbReference>
<reference evidence="10" key="2">
    <citation type="submission" date="2025-09" db="UniProtKB">
        <authorList>
            <consortium name="Ensembl"/>
        </authorList>
    </citation>
    <scope>IDENTIFICATION</scope>
</reference>
<dbReference type="GO" id="GO:0044545">
    <property type="term" value="C:NSL complex"/>
    <property type="evidence" value="ECO:0007669"/>
    <property type="project" value="TreeGrafter"/>
</dbReference>
<sequence length="1036" mass="118480">MTKTPPDRRGITFEVGAQLEARDNLKNWYQASIEKIDYEDEKVLIHYRQWSHRYDEWFDWTSPYLRPLDRIQLRRAGLQDKRPSPVFRVNEKVLACWVDCRYYPAKVLEVKRDASYTVKFFDGVVKTLKATKVKPYKKENGKARERDRTQSEQSSGKEENGKVLSDESKSGSSDLDGESNGEEKERREDGEEKTLNGNFETCGQKGNLNGEEGEKGAGGGKREGPQAKENGQVVQTKKEDVNVEGERVMRSTKQQGKTKEECASGQSPQQPRGNRYRPSEESQRELRKRRVSLVQMPPPKRRRPDTSKGLHLIYDLLLVTDIQSPVCPSFITPVLSALPSPDRNSQSQQAGSDSVPASPALTPDQTNTQTPTDAGIEAPSDIESILKRQVHLPTTHKYSREPLYRVIKNQPPPILSIELDHNPFKCKAPGCLKSFRKASLLHYHVKYYHADSEHASECSMQTRASEKQVGSQETPRRRRTMSGSIHSPLGDRQAANGMNRHRRRSLSEKRKENQQINSRPHEEREWSASETGEKIREKTERDFILNKQKKMKKTGRSKSENTNGEENIGISLLNSTQSNPNLVSKFSLLHKHKLSYDSSPEHITDQVQEDDESDWSTVSAEWSDGYMEAELDVTTPMSEQNVSMVTKGSDMVRCVCEVEEENDFMIQCDECLCWQHGTCMGLFEHNVPDTYNCYICRDPPAQRPSQRYWYDRDWLSSGHMYGLSFLDENYSHQNRKKLTATHQLLGDVHHVYEVLNGLQLKMSILQTQTHSDLKLWRQPWKQEEELGMSRSMATSRAPSPAANDREVGDALKAMSVSAPSGKAKRVQMSPTSFQDSNASYISSEHCYQKPRAYYPAVEQRLVVETRGGSELEDSLRSTENLLELEQRYGGPLDPDRAKLYPSSLLQDRAKIHPVTLQPDKGLDLYKKLYVGWESEVKTEEAEPSPDIKPDPEKDNVLHHQWQINLLDHIEAMQNQVTHRMDLIEKELDVLESWLDYTGELEPPDPLTRLPQLKHRIRQMLTDLGTVQQISLCSSKT</sequence>
<proteinExistence type="predicted"/>
<feature type="compositionally biased region" description="Low complexity" evidence="8">
    <location>
        <begin position="362"/>
        <end position="373"/>
    </location>
</feature>
<dbReference type="Gene3D" id="3.30.40.10">
    <property type="entry name" value="Zinc/RING finger domain, C3HC4 (zinc finger)"/>
    <property type="match status" value="1"/>
</dbReference>
<dbReference type="SUPFAM" id="SSF57903">
    <property type="entry name" value="FYVE/PHD zinc finger"/>
    <property type="match status" value="1"/>
</dbReference>
<dbReference type="InterPro" id="IPR013087">
    <property type="entry name" value="Znf_C2H2_type"/>
</dbReference>
<dbReference type="InterPro" id="IPR002999">
    <property type="entry name" value="Tudor"/>
</dbReference>
<keyword evidence="3" id="KW-0677">Repeat</keyword>
<evidence type="ECO:0000256" key="4">
    <source>
        <dbReference type="ARBA" id="ARBA00022771"/>
    </source>
</evidence>
<dbReference type="GO" id="GO:0008270">
    <property type="term" value="F:zinc ion binding"/>
    <property type="evidence" value="ECO:0007669"/>
    <property type="project" value="UniProtKB-KW"/>
</dbReference>
<evidence type="ECO:0000256" key="7">
    <source>
        <dbReference type="PROSITE-ProRule" id="PRU00042"/>
    </source>
</evidence>
<evidence type="ECO:0000313" key="10">
    <source>
        <dbReference type="Ensembl" id="ENSSTUP00000107519.1"/>
    </source>
</evidence>
<dbReference type="InterPro" id="IPR011011">
    <property type="entry name" value="Znf_FYVE_PHD"/>
</dbReference>
<dbReference type="GeneTree" id="ENSGT00940000156477"/>
<feature type="compositionally biased region" description="Basic and acidic residues" evidence="8">
    <location>
        <begin position="181"/>
        <end position="194"/>
    </location>
</feature>
<feature type="compositionally biased region" description="Basic and acidic residues" evidence="8">
    <location>
        <begin position="236"/>
        <end position="249"/>
    </location>
</feature>
<dbReference type="SUPFAM" id="SSF63748">
    <property type="entry name" value="Tudor/PWWP/MBT"/>
    <property type="match status" value="2"/>
</dbReference>
<dbReference type="GO" id="GO:0006357">
    <property type="term" value="P:regulation of transcription by RNA polymerase II"/>
    <property type="evidence" value="ECO:0007669"/>
    <property type="project" value="TreeGrafter"/>
</dbReference>
<dbReference type="PANTHER" id="PTHR15856:SF27">
    <property type="entry name" value="PHD FINGER PROTEIN 20"/>
    <property type="match status" value="1"/>
</dbReference>
<accession>A0A674EHZ3</accession>
<feature type="region of interest" description="Disordered" evidence="8">
    <location>
        <begin position="339"/>
        <end position="377"/>
    </location>
</feature>
<keyword evidence="11" id="KW-1185">Reference proteome</keyword>
<keyword evidence="4 7" id="KW-0863">Zinc-finger</keyword>
<organism evidence="10 11">
    <name type="scientific">Salmo trutta</name>
    <name type="common">Brown trout</name>
    <dbReference type="NCBI Taxonomy" id="8032"/>
    <lineage>
        <taxon>Eukaryota</taxon>
        <taxon>Metazoa</taxon>
        <taxon>Chordata</taxon>
        <taxon>Craniata</taxon>
        <taxon>Vertebrata</taxon>
        <taxon>Euteleostomi</taxon>
        <taxon>Actinopterygii</taxon>
        <taxon>Neopterygii</taxon>
        <taxon>Teleostei</taxon>
        <taxon>Protacanthopterygii</taxon>
        <taxon>Salmoniformes</taxon>
        <taxon>Salmonidae</taxon>
        <taxon>Salmoninae</taxon>
        <taxon>Salmo</taxon>
    </lineage>
</organism>
<dbReference type="InterPro" id="IPR019786">
    <property type="entry name" value="Zinc_finger_PHD-type_CS"/>
</dbReference>
<dbReference type="InterPro" id="IPR013083">
    <property type="entry name" value="Znf_RING/FYVE/PHD"/>
</dbReference>
<keyword evidence="2" id="KW-0479">Metal-binding</keyword>
<feature type="region of interest" description="Disordered" evidence="8">
    <location>
        <begin position="452"/>
        <end position="565"/>
    </location>
</feature>
<reference evidence="10" key="1">
    <citation type="submission" date="2025-08" db="UniProtKB">
        <authorList>
            <consortium name="Ensembl"/>
        </authorList>
    </citation>
    <scope>IDENTIFICATION</scope>
</reference>
<feature type="compositionally biased region" description="Basic and acidic residues" evidence="8">
    <location>
        <begin position="505"/>
        <end position="544"/>
    </location>
</feature>
<feature type="domain" description="C2H2-type" evidence="9">
    <location>
        <begin position="424"/>
        <end position="454"/>
    </location>
</feature>
<feature type="compositionally biased region" description="Basic and acidic residues" evidence="8">
    <location>
        <begin position="136"/>
        <end position="169"/>
    </location>
</feature>
<dbReference type="PROSITE" id="PS00028">
    <property type="entry name" value="ZINC_FINGER_C2H2_1"/>
    <property type="match status" value="1"/>
</dbReference>
<gene>
    <name evidence="10" type="primary">phf20b</name>
</gene>
<evidence type="ECO:0000313" key="11">
    <source>
        <dbReference type="Proteomes" id="UP000472277"/>
    </source>
</evidence>
<feature type="compositionally biased region" description="Polar residues" evidence="8">
    <location>
        <begin position="458"/>
        <end position="473"/>
    </location>
</feature>
<keyword evidence="6" id="KW-0539">Nucleus</keyword>
<feature type="compositionally biased region" description="Basic and acidic residues" evidence="8">
    <location>
        <begin position="212"/>
        <end position="226"/>
    </location>
</feature>
<evidence type="ECO:0000259" key="9">
    <source>
        <dbReference type="PROSITE" id="PS50157"/>
    </source>
</evidence>
<evidence type="ECO:0000256" key="5">
    <source>
        <dbReference type="ARBA" id="ARBA00022833"/>
    </source>
</evidence>
<protein>
    <submittedName>
        <fullName evidence="10">PHD finger protein 20, b</fullName>
    </submittedName>
</protein>
<keyword evidence="5" id="KW-0862">Zinc</keyword>